<dbReference type="SUPFAM" id="SSF58104">
    <property type="entry name" value="Methyl-accepting chemotaxis protein (MCP) signaling domain"/>
    <property type="match status" value="1"/>
</dbReference>
<dbReference type="PANTHER" id="PTHR43531">
    <property type="entry name" value="PROTEIN ICFG"/>
    <property type="match status" value="1"/>
</dbReference>
<keyword evidence="4 10" id="KW-0812">Transmembrane</keyword>
<dbReference type="PROSITE" id="PS50885">
    <property type="entry name" value="HAMP"/>
    <property type="match status" value="1"/>
</dbReference>
<evidence type="ECO:0000256" key="9">
    <source>
        <dbReference type="SAM" id="Coils"/>
    </source>
</evidence>
<dbReference type="InterPro" id="IPR004089">
    <property type="entry name" value="MCPsignal_dom"/>
</dbReference>
<dbReference type="PANTHER" id="PTHR43531:SF11">
    <property type="entry name" value="METHYL-ACCEPTING CHEMOTAXIS PROTEIN 3"/>
    <property type="match status" value="1"/>
</dbReference>
<dbReference type="InterPro" id="IPR033479">
    <property type="entry name" value="dCache_1"/>
</dbReference>
<dbReference type="EMBL" id="FQXM01000006">
    <property type="protein sequence ID" value="SHH52837.1"/>
    <property type="molecule type" value="Genomic_DNA"/>
</dbReference>
<name>A0A1M5TPZ3_9CLOT</name>
<evidence type="ECO:0000256" key="6">
    <source>
        <dbReference type="ARBA" id="ARBA00023136"/>
    </source>
</evidence>
<evidence type="ECO:0000313" key="13">
    <source>
        <dbReference type="EMBL" id="SHH52837.1"/>
    </source>
</evidence>
<gene>
    <name evidence="13" type="ORF">SAMN02745207_01431</name>
</gene>
<evidence type="ECO:0000256" key="5">
    <source>
        <dbReference type="ARBA" id="ARBA00022989"/>
    </source>
</evidence>
<proteinExistence type="inferred from homology"/>
<feature type="transmembrane region" description="Helical" evidence="10">
    <location>
        <begin position="21"/>
        <end position="42"/>
    </location>
</feature>
<dbReference type="CDD" id="cd12912">
    <property type="entry name" value="PDC2_MCP_like"/>
    <property type="match status" value="1"/>
</dbReference>
<feature type="domain" description="HAMP" evidence="12">
    <location>
        <begin position="312"/>
        <end position="364"/>
    </location>
</feature>
<dbReference type="AlphaFoldDB" id="A0A1M5TPZ3"/>
<dbReference type="STRING" id="1121316.SAMN02745207_01431"/>
<keyword evidence="3" id="KW-0145">Chemotaxis</keyword>
<comment type="similarity">
    <text evidence="7">Belongs to the methyl-accepting chemotaxis (MCP) protein family.</text>
</comment>
<evidence type="ECO:0000313" key="14">
    <source>
        <dbReference type="Proteomes" id="UP000184447"/>
    </source>
</evidence>
<keyword evidence="8" id="KW-0807">Transducer</keyword>
<dbReference type="Pfam" id="PF02743">
    <property type="entry name" value="dCache_1"/>
    <property type="match status" value="1"/>
</dbReference>
<dbReference type="GO" id="GO:0007165">
    <property type="term" value="P:signal transduction"/>
    <property type="evidence" value="ECO:0007669"/>
    <property type="project" value="UniProtKB-KW"/>
</dbReference>
<evidence type="ECO:0000259" key="12">
    <source>
        <dbReference type="PROSITE" id="PS50885"/>
    </source>
</evidence>
<sequence>MKNILKKKSFRMNNASIQLKLMLVITFLMVSTISVVGGINYYKTSKIVEKSIQDQSFQLIRTFEDWLKNFTEGTEQTLDMIGHNPDLNGDLTEEKLIAMTGFFDTIRENTSNVQAVYLATEDKKMVISSENELPSDYDPTSQIWYTQAVEKNELTWTEPYIDETTGELTMSIAAPLTIDNELIGVYGINISLDELGSYVSEISLGETGYFFIVDSKNIVLAHNNNEYIGKELDVQELKDSLVENTQGDTTYALDGVKKYAVFSTMESNGWKIIGTMDYSESKADSYDALYTTIVSGVIFFVLALVVVFIIVKRIVSNLDVIKNDMEKIGEGDLSITSYVKSNDQSGKLANELNRMIDNLNLSMTNINASSEQVAAGSGQVADSAQALAQGATEQASSIEEITSSITQVSKQTSQNTLNANEASHLADIAKNDAISGNEQMNDMVSAMNVINESSINISKVIKVIEEIAFQTNILALNAAVEAARAGQQGKGFAVVAEEVRSLAARSANAAKETELMINDSIQKVNLGSKLANKSSESLIKIVQDVTKVATLIKDISEASNEQKSGIEKINLALNQITSVIQSNSATAEESAAASEELSAQAEMLKREVSKFKLKDSEELIFFKNI</sequence>
<dbReference type="GO" id="GO:0006935">
    <property type="term" value="P:chemotaxis"/>
    <property type="evidence" value="ECO:0007669"/>
    <property type="project" value="UniProtKB-KW"/>
</dbReference>
<dbReference type="Gene3D" id="3.30.450.20">
    <property type="entry name" value="PAS domain"/>
    <property type="match status" value="1"/>
</dbReference>
<dbReference type="Proteomes" id="UP000184447">
    <property type="component" value="Unassembled WGS sequence"/>
</dbReference>
<dbReference type="FunFam" id="1.10.287.950:FF:000001">
    <property type="entry name" value="Methyl-accepting chemotaxis sensory transducer"/>
    <property type="match status" value="1"/>
</dbReference>
<dbReference type="CDD" id="cd06225">
    <property type="entry name" value="HAMP"/>
    <property type="match status" value="1"/>
</dbReference>
<evidence type="ECO:0000256" key="10">
    <source>
        <dbReference type="SAM" id="Phobius"/>
    </source>
</evidence>
<evidence type="ECO:0000256" key="7">
    <source>
        <dbReference type="ARBA" id="ARBA00029447"/>
    </source>
</evidence>
<dbReference type="OrthoDB" id="13222at2"/>
<dbReference type="RefSeq" id="WP_073337740.1">
    <property type="nucleotide sequence ID" value="NZ_FQXM01000006.1"/>
</dbReference>
<dbReference type="SUPFAM" id="SSF103190">
    <property type="entry name" value="Sensory domain-like"/>
    <property type="match status" value="1"/>
</dbReference>
<feature type="coiled-coil region" evidence="9">
    <location>
        <begin position="587"/>
        <end position="614"/>
    </location>
</feature>
<accession>A0A1M5TPZ3</accession>
<evidence type="ECO:0000256" key="8">
    <source>
        <dbReference type="PROSITE-ProRule" id="PRU00284"/>
    </source>
</evidence>
<dbReference type="Pfam" id="PF00015">
    <property type="entry name" value="MCPsignal"/>
    <property type="match status" value="1"/>
</dbReference>
<dbReference type="InterPro" id="IPR051310">
    <property type="entry name" value="MCP_chemotaxis"/>
</dbReference>
<evidence type="ECO:0000259" key="11">
    <source>
        <dbReference type="PROSITE" id="PS50111"/>
    </source>
</evidence>
<keyword evidence="5 10" id="KW-1133">Transmembrane helix</keyword>
<dbReference type="SMART" id="SM00283">
    <property type="entry name" value="MA"/>
    <property type="match status" value="1"/>
</dbReference>
<keyword evidence="9" id="KW-0175">Coiled coil</keyword>
<dbReference type="CDD" id="cd11386">
    <property type="entry name" value="MCP_signal"/>
    <property type="match status" value="1"/>
</dbReference>
<evidence type="ECO:0000256" key="2">
    <source>
        <dbReference type="ARBA" id="ARBA00022475"/>
    </source>
</evidence>
<feature type="transmembrane region" description="Helical" evidence="10">
    <location>
        <begin position="288"/>
        <end position="311"/>
    </location>
</feature>
<protein>
    <submittedName>
        <fullName evidence="13">Methyl-accepting chemotaxis sensory transducer with Cache sensor</fullName>
    </submittedName>
</protein>
<reference evidence="13 14" key="1">
    <citation type="submission" date="2016-11" db="EMBL/GenBank/DDBJ databases">
        <authorList>
            <person name="Jaros S."/>
            <person name="Januszkiewicz K."/>
            <person name="Wedrychowicz H."/>
        </authorList>
    </citation>
    <scope>NUCLEOTIDE SEQUENCE [LARGE SCALE GENOMIC DNA]</scope>
    <source>
        <strain evidence="13 14">DSM 8605</strain>
    </source>
</reference>
<evidence type="ECO:0000256" key="3">
    <source>
        <dbReference type="ARBA" id="ARBA00022500"/>
    </source>
</evidence>
<keyword evidence="14" id="KW-1185">Reference proteome</keyword>
<dbReference type="InterPro" id="IPR029151">
    <property type="entry name" value="Sensor-like_sf"/>
</dbReference>
<dbReference type="GO" id="GO:0005886">
    <property type="term" value="C:plasma membrane"/>
    <property type="evidence" value="ECO:0007669"/>
    <property type="project" value="UniProtKB-SubCell"/>
</dbReference>
<feature type="domain" description="Methyl-accepting transducer" evidence="11">
    <location>
        <begin position="369"/>
        <end position="598"/>
    </location>
</feature>
<evidence type="ECO:0000256" key="4">
    <source>
        <dbReference type="ARBA" id="ARBA00022692"/>
    </source>
</evidence>
<comment type="subcellular location">
    <subcellularLocation>
        <location evidence="1">Cell membrane</location>
        <topology evidence="1">Multi-pass membrane protein</topology>
    </subcellularLocation>
</comment>
<organism evidence="13 14">
    <name type="scientific">Clostridium grantii DSM 8605</name>
    <dbReference type="NCBI Taxonomy" id="1121316"/>
    <lineage>
        <taxon>Bacteria</taxon>
        <taxon>Bacillati</taxon>
        <taxon>Bacillota</taxon>
        <taxon>Clostridia</taxon>
        <taxon>Eubacteriales</taxon>
        <taxon>Clostridiaceae</taxon>
        <taxon>Clostridium</taxon>
    </lineage>
</organism>
<keyword evidence="2" id="KW-1003">Cell membrane</keyword>
<keyword evidence="6 10" id="KW-0472">Membrane</keyword>
<dbReference type="Gene3D" id="1.10.287.950">
    <property type="entry name" value="Methyl-accepting chemotaxis protein"/>
    <property type="match status" value="1"/>
</dbReference>
<dbReference type="PROSITE" id="PS50111">
    <property type="entry name" value="CHEMOTAXIS_TRANSDUC_2"/>
    <property type="match status" value="1"/>
</dbReference>
<evidence type="ECO:0000256" key="1">
    <source>
        <dbReference type="ARBA" id="ARBA00004651"/>
    </source>
</evidence>
<dbReference type="InterPro" id="IPR003660">
    <property type="entry name" value="HAMP_dom"/>
</dbReference>
<dbReference type="CDD" id="cd18773">
    <property type="entry name" value="PDC1_HK_sensor"/>
    <property type="match status" value="1"/>
</dbReference>
<dbReference type="GO" id="GO:0004888">
    <property type="term" value="F:transmembrane signaling receptor activity"/>
    <property type="evidence" value="ECO:0007669"/>
    <property type="project" value="TreeGrafter"/>
</dbReference>